<dbReference type="InterPro" id="IPR033640">
    <property type="entry name" value="FAR_C"/>
</dbReference>
<dbReference type="EMBL" id="KZ305021">
    <property type="protein sequence ID" value="PIA60005.1"/>
    <property type="molecule type" value="Genomic_DNA"/>
</dbReference>
<dbReference type="AlphaFoldDB" id="A0A2G5EW69"/>
<accession>A0A2G5EW69</accession>
<dbReference type="Pfam" id="PF07993">
    <property type="entry name" value="NAD_binding_4"/>
    <property type="match status" value="1"/>
</dbReference>
<sequence>MLSSLVHIVTIVPPPMVTLKHISSNGIGSRCCMENFLEKKKENLKLCSTNKKMKSGNVKVSVREQVSPLFNVDNKEVATLNGKLQEQLREREMVLTDGIGIVRFIKGKVFLITGATGFLAKVLIEKILRTVPDVGKIYLLIKAKDKDAALQRIQTEIINTELFKRLRQTHGKSHQKFLLSKLVPVVGNLCESNLGMDMGIADKIANEVDIIINSGCNTTFDERFDVSLNTNTLGPCRFLSFAKTCRKLKLFLHVSTAYVNGERQGIALEKPFYKGDSIAREKAASENPMTPFPLLDVEGEVKMAFDASKAFQDNIVAKEMKEYGQQRARSYGWQDTYVFTKAMGEMMIDSQREEIPVVIIRPSVIESTYSEPIPGWIEGIRMLDPLLVSYAKGQLTGFPIDAKGIIDTVPADMVVNAILAAAVKHAKMRKSPGLSVYQIASSVVNPLVYQDLFSYFFEYFDSSPYMDTERRPINIQRMKLFSSMDDFNSHIQTEAVQRSADATQGTILSRRLQKSLDIAQHLAKIYEPYMFYGGRFDNSNTQRLLEEMSQEEQRCFGFDVSNIDWKDYICNIHIPGVMTHVLKGRGM</sequence>
<gene>
    <name evidence="7" type="ORF">AQUCO_00400706v1</name>
</gene>
<dbReference type="CDD" id="cd05236">
    <property type="entry name" value="FAR-N_SDR_e"/>
    <property type="match status" value="1"/>
</dbReference>
<comment type="function">
    <text evidence="4">Catalyzes the reduction of fatty acyl-CoA to fatty alcohols.</text>
</comment>
<keyword evidence="2 4" id="KW-0444">Lipid biosynthesis</keyword>
<dbReference type="GO" id="GO:0080019">
    <property type="term" value="F:alcohol-forming very long-chain fatty acyl-CoA reductase activity"/>
    <property type="evidence" value="ECO:0007669"/>
    <property type="project" value="InterPro"/>
</dbReference>
<comment type="similarity">
    <text evidence="1 4">Belongs to the fatty acyl-CoA reductase family.</text>
</comment>
<dbReference type="OrthoDB" id="429813at2759"/>
<evidence type="ECO:0000259" key="5">
    <source>
        <dbReference type="Pfam" id="PF03015"/>
    </source>
</evidence>
<dbReference type="Proteomes" id="UP000230069">
    <property type="component" value="Unassembled WGS sequence"/>
</dbReference>
<dbReference type="PANTHER" id="PTHR11011:SF45">
    <property type="entry name" value="FATTY ACYL-COA REDUCTASE CG8306-RELATED"/>
    <property type="match status" value="1"/>
</dbReference>
<proteinExistence type="inferred from homology"/>
<evidence type="ECO:0000259" key="6">
    <source>
        <dbReference type="Pfam" id="PF07993"/>
    </source>
</evidence>
<keyword evidence="3 4" id="KW-0443">Lipid metabolism</keyword>
<evidence type="ECO:0000256" key="4">
    <source>
        <dbReference type="RuleBase" id="RU363097"/>
    </source>
</evidence>
<dbReference type="InterPro" id="IPR013120">
    <property type="entry name" value="FAR_NAD-bd"/>
</dbReference>
<dbReference type="InParanoid" id="A0A2G5EW69"/>
<feature type="domain" description="Fatty acyl-CoA reductase C-terminal" evidence="5">
    <location>
        <begin position="510"/>
        <end position="583"/>
    </location>
</feature>
<reference evidence="7 8" key="1">
    <citation type="submission" date="2017-09" db="EMBL/GenBank/DDBJ databases">
        <title>WGS assembly of Aquilegia coerulea Goldsmith.</title>
        <authorList>
            <person name="Hodges S."/>
            <person name="Kramer E."/>
            <person name="Nordborg M."/>
            <person name="Tomkins J."/>
            <person name="Borevitz J."/>
            <person name="Derieg N."/>
            <person name="Yan J."/>
            <person name="Mihaltcheva S."/>
            <person name="Hayes R.D."/>
            <person name="Rokhsar D."/>
        </authorList>
    </citation>
    <scope>NUCLEOTIDE SEQUENCE [LARGE SCALE GENOMIC DNA]</scope>
    <source>
        <strain evidence="8">cv. Goldsmith</strain>
    </source>
</reference>
<comment type="catalytic activity">
    <reaction evidence="4">
        <text>a long-chain fatty acyl-CoA + 2 NADPH + 2 H(+) = a long-chain primary fatty alcohol + 2 NADP(+) + CoA</text>
        <dbReference type="Rhea" id="RHEA:52716"/>
        <dbReference type="ChEBI" id="CHEBI:15378"/>
        <dbReference type="ChEBI" id="CHEBI:57287"/>
        <dbReference type="ChEBI" id="CHEBI:57783"/>
        <dbReference type="ChEBI" id="CHEBI:58349"/>
        <dbReference type="ChEBI" id="CHEBI:77396"/>
        <dbReference type="ChEBI" id="CHEBI:83139"/>
        <dbReference type="EC" id="1.2.1.84"/>
    </reaction>
</comment>
<keyword evidence="4" id="KW-0521">NADP</keyword>
<dbReference type="GO" id="GO:0035336">
    <property type="term" value="P:long-chain fatty-acyl-CoA metabolic process"/>
    <property type="evidence" value="ECO:0007669"/>
    <property type="project" value="TreeGrafter"/>
</dbReference>
<dbReference type="EC" id="1.2.1.84" evidence="4"/>
<evidence type="ECO:0000256" key="2">
    <source>
        <dbReference type="ARBA" id="ARBA00022516"/>
    </source>
</evidence>
<evidence type="ECO:0000313" key="7">
    <source>
        <dbReference type="EMBL" id="PIA60005.1"/>
    </source>
</evidence>
<keyword evidence="8" id="KW-1185">Reference proteome</keyword>
<dbReference type="GO" id="GO:0102965">
    <property type="term" value="F:alcohol-forming long-chain fatty acyl-CoA reductase activity"/>
    <property type="evidence" value="ECO:0007669"/>
    <property type="project" value="UniProtKB-EC"/>
</dbReference>
<evidence type="ECO:0000256" key="3">
    <source>
        <dbReference type="ARBA" id="ARBA00023098"/>
    </source>
</evidence>
<evidence type="ECO:0000313" key="8">
    <source>
        <dbReference type="Proteomes" id="UP000230069"/>
    </source>
</evidence>
<dbReference type="CDD" id="cd09071">
    <property type="entry name" value="FAR_C"/>
    <property type="match status" value="1"/>
</dbReference>
<dbReference type="GO" id="GO:0010345">
    <property type="term" value="P:suberin biosynthetic process"/>
    <property type="evidence" value="ECO:0007669"/>
    <property type="project" value="TreeGrafter"/>
</dbReference>
<dbReference type="PANTHER" id="PTHR11011">
    <property type="entry name" value="MALE STERILITY PROTEIN 2-RELATED"/>
    <property type="match status" value="1"/>
</dbReference>
<organism evidence="7 8">
    <name type="scientific">Aquilegia coerulea</name>
    <name type="common">Rocky mountain columbine</name>
    <dbReference type="NCBI Taxonomy" id="218851"/>
    <lineage>
        <taxon>Eukaryota</taxon>
        <taxon>Viridiplantae</taxon>
        <taxon>Streptophyta</taxon>
        <taxon>Embryophyta</taxon>
        <taxon>Tracheophyta</taxon>
        <taxon>Spermatophyta</taxon>
        <taxon>Magnoliopsida</taxon>
        <taxon>Ranunculales</taxon>
        <taxon>Ranunculaceae</taxon>
        <taxon>Thalictroideae</taxon>
        <taxon>Aquilegia</taxon>
    </lineage>
</organism>
<dbReference type="InterPro" id="IPR026055">
    <property type="entry name" value="FAR"/>
</dbReference>
<dbReference type="Gene3D" id="3.40.50.720">
    <property type="entry name" value="NAD(P)-binding Rossmann-like Domain"/>
    <property type="match status" value="1"/>
</dbReference>
<dbReference type="SUPFAM" id="SSF51735">
    <property type="entry name" value="NAD(P)-binding Rossmann-fold domains"/>
    <property type="match status" value="1"/>
</dbReference>
<keyword evidence="4" id="KW-0560">Oxidoreductase</keyword>
<protein>
    <recommendedName>
        <fullName evidence="4">Fatty acyl-CoA reductase</fullName>
        <ecNumber evidence="4">1.2.1.84</ecNumber>
    </recommendedName>
</protein>
<feature type="domain" description="Thioester reductase (TE)" evidence="6">
    <location>
        <begin position="112"/>
        <end position="418"/>
    </location>
</feature>
<dbReference type="Pfam" id="PF03015">
    <property type="entry name" value="Sterile"/>
    <property type="match status" value="1"/>
</dbReference>
<evidence type="ECO:0000256" key="1">
    <source>
        <dbReference type="ARBA" id="ARBA00005928"/>
    </source>
</evidence>
<dbReference type="STRING" id="218851.A0A2G5EW69"/>
<name>A0A2G5EW69_AQUCA</name>
<dbReference type="InterPro" id="IPR036291">
    <property type="entry name" value="NAD(P)-bd_dom_sf"/>
</dbReference>